<dbReference type="GO" id="GO:0009252">
    <property type="term" value="P:peptidoglycan biosynthetic process"/>
    <property type="evidence" value="ECO:0007669"/>
    <property type="project" value="UniProtKB-KW"/>
</dbReference>
<dbReference type="OrthoDB" id="9793335at2"/>
<sequence length="365" mass="40730">MSKLTTRWATEPEVADWDSLVADNPAGGDFLLSTTIADAKIPFGMKPLRIVFERDGERVSCALVLERRVPLLGRFWSITRAPAVATVAEFEEHMDALRRFVRAEGKGVFVATIEPPIISTAEAEAKLAASTPLNAPDLVRREGIQGNTHTVLVPVQLDDEALLMSYPKKTRNMVRRAQRDGVVVRELEPTQATFDRMHELMRSVGGGDKEGLMLKPKPYVESVWRGFAERGQGRFFGIETDGTIAVMAFVIRSGTKGFYKDGGSERELTTPGMSNLLHYEIMRHLRDEGVDVYDMFGVAPPEATNNADHVSFASGNFKLTFGPRTTFIGAFDLIVRRAQHSLWQRIGERAFAKVYRTRTGDFSIY</sequence>
<feature type="domain" description="BioF2-like acetyltransferase" evidence="7">
    <location>
        <begin position="168"/>
        <end position="297"/>
    </location>
</feature>
<dbReference type="SUPFAM" id="SSF55729">
    <property type="entry name" value="Acyl-CoA N-acyltransferases (Nat)"/>
    <property type="match status" value="2"/>
</dbReference>
<organism evidence="8 9">
    <name type="scientific">Agrococcus casei LMG 22410</name>
    <dbReference type="NCBI Taxonomy" id="1255656"/>
    <lineage>
        <taxon>Bacteria</taxon>
        <taxon>Bacillati</taxon>
        <taxon>Actinomycetota</taxon>
        <taxon>Actinomycetes</taxon>
        <taxon>Micrococcales</taxon>
        <taxon>Microbacteriaceae</taxon>
        <taxon>Agrococcus</taxon>
    </lineage>
</organism>
<name>A0A1R4GE90_9MICO</name>
<dbReference type="GeneID" id="303173781"/>
<dbReference type="InterPro" id="IPR016181">
    <property type="entry name" value="Acyl_CoA_acyltransferase"/>
</dbReference>
<dbReference type="InterPro" id="IPR038740">
    <property type="entry name" value="BioF2-like_GNAT_dom"/>
</dbReference>
<evidence type="ECO:0000313" key="9">
    <source>
        <dbReference type="Proteomes" id="UP000195787"/>
    </source>
</evidence>
<keyword evidence="3" id="KW-0133">Cell shape</keyword>
<dbReference type="PANTHER" id="PTHR36174">
    <property type="entry name" value="LIPID II:GLYCINE GLYCYLTRANSFERASE"/>
    <property type="match status" value="1"/>
</dbReference>
<keyword evidence="8" id="KW-0436">Ligase</keyword>
<keyword evidence="2" id="KW-0808">Transferase</keyword>
<dbReference type="AlphaFoldDB" id="A0A1R4GE90"/>
<gene>
    <name evidence="8" type="ORF">CZ674_11240</name>
</gene>
<proteinExistence type="inferred from homology"/>
<evidence type="ECO:0000256" key="3">
    <source>
        <dbReference type="ARBA" id="ARBA00022960"/>
    </source>
</evidence>
<dbReference type="GO" id="GO:0008360">
    <property type="term" value="P:regulation of cell shape"/>
    <property type="evidence" value="ECO:0007669"/>
    <property type="project" value="UniProtKB-KW"/>
</dbReference>
<evidence type="ECO:0000256" key="5">
    <source>
        <dbReference type="ARBA" id="ARBA00023315"/>
    </source>
</evidence>
<comment type="similarity">
    <text evidence="1">Belongs to the FemABX family.</text>
</comment>
<dbReference type="EMBL" id="FUHU01000044">
    <property type="protein sequence ID" value="SJM66500.1"/>
    <property type="molecule type" value="Genomic_DNA"/>
</dbReference>
<dbReference type="Proteomes" id="UP000195787">
    <property type="component" value="Unassembled WGS sequence"/>
</dbReference>
<evidence type="ECO:0000256" key="6">
    <source>
        <dbReference type="ARBA" id="ARBA00023316"/>
    </source>
</evidence>
<keyword evidence="5" id="KW-0012">Acyltransferase</keyword>
<dbReference type="Gene3D" id="3.40.630.30">
    <property type="match status" value="2"/>
</dbReference>
<keyword evidence="4" id="KW-0573">Peptidoglycan synthesis</keyword>
<dbReference type="RefSeq" id="WP_086992643.1">
    <property type="nucleotide sequence ID" value="NZ_FUHU01000044.1"/>
</dbReference>
<keyword evidence="6" id="KW-0961">Cell wall biogenesis/degradation</keyword>
<dbReference type="InterPro" id="IPR050644">
    <property type="entry name" value="PG_Glycine_Bridge_Synth"/>
</dbReference>
<dbReference type="GO" id="GO:0071555">
    <property type="term" value="P:cell wall organization"/>
    <property type="evidence" value="ECO:0007669"/>
    <property type="project" value="UniProtKB-KW"/>
</dbReference>
<evidence type="ECO:0000259" key="7">
    <source>
        <dbReference type="Pfam" id="PF13480"/>
    </source>
</evidence>
<dbReference type="PROSITE" id="PS51191">
    <property type="entry name" value="FEMABX"/>
    <property type="match status" value="1"/>
</dbReference>
<evidence type="ECO:0000256" key="1">
    <source>
        <dbReference type="ARBA" id="ARBA00009943"/>
    </source>
</evidence>
<evidence type="ECO:0000256" key="2">
    <source>
        <dbReference type="ARBA" id="ARBA00022679"/>
    </source>
</evidence>
<accession>A0A1R4GE90</accession>
<protein>
    <submittedName>
        <fullName evidence="8">tRNA-dependent lipid II--amino acid ligase</fullName>
    </submittedName>
</protein>
<keyword evidence="9" id="KW-1185">Reference proteome</keyword>
<dbReference type="InterPro" id="IPR003447">
    <property type="entry name" value="FEMABX"/>
</dbReference>
<dbReference type="Pfam" id="PF13480">
    <property type="entry name" value="Acetyltransf_6"/>
    <property type="match status" value="1"/>
</dbReference>
<evidence type="ECO:0000256" key="4">
    <source>
        <dbReference type="ARBA" id="ARBA00022984"/>
    </source>
</evidence>
<dbReference type="GO" id="GO:0016874">
    <property type="term" value="F:ligase activity"/>
    <property type="evidence" value="ECO:0007669"/>
    <property type="project" value="UniProtKB-KW"/>
</dbReference>
<dbReference type="GO" id="GO:0016755">
    <property type="term" value="F:aminoacyltransferase activity"/>
    <property type="evidence" value="ECO:0007669"/>
    <property type="project" value="InterPro"/>
</dbReference>
<reference evidence="8 9" key="1">
    <citation type="submission" date="2017-02" db="EMBL/GenBank/DDBJ databases">
        <authorList>
            <person name="Peterson S.W."/>
        </authorList>
    </citation>
    <scope>NUCLEOTIDE SEQUENCE [LARGE SCALE GENOMIC DNA]</scope>
    <source>
        <strain evidence="8 9">LMG 22410</strain>
    </source>
</reference>
<evidence type="ECO:0000313" key="8">
    <source>
        <dbReference type="EMBL" id="SJM66500.1"/>
    </source>
</evidence>
<dbReference type="PANTHER" id="PTHR36174:SF1">
    <property type="entry name" value="LIPID II:GLYCINE GLYCYLTRANSFERASE"/>
    <property type="match status" value="1"/>
</dbReference>